<evidence type="ECO:0000256" key="7">
    <source>
        <dbReference type="PIRSR" id="PIRSR630616-2"/>
    </source>
</evidence>
<reference evidence="11 12" key="1">
    <citation type="journal article" date="2015" name="Sci. Rep.">
        <title>Genome of the facultative scuticociliatosis pathogen Pseudocohnilembus persalinus provides insight into its virulence through horizontal gene transfer.</title>
        <authorList>
            <person name="Xiong J."/>
            <person name="Wang G."/>
            <person name="Cheng J."/>
            <person name="Tian M."/>
            <person name="Pan X."/>
            <person name="Warren A."/>
            <person name="Jiang C."/>
            <person name="Yuan D."/>
            <person name="Miao W."/>
        </authorList>
    </citation>
    <scope>NUCLEOTIDE SEQUENCE [LARGE SCALE GENOMIC DNA]</scope>
    <source>
        <strain evidence="11">36N120E</strain>
    </source>
</reference>
<dbReference type="PROSITE" id="PS00108">
    <property type="entry name" value="PROTEIN_KINASE_ST"/>
    <property type="match status" value="1"/>
</dbReference>
<organism evidence="11 12">
    <name type="scientific">Pseudocohnilembus persalinus</name>
    <name type="common">Ciliate</name>
    <dbReference type="NCBI Taxonomy" id="266149"/>
    <lineage>
        <taxon>Eukaryota</taxon>
        <taxon>Sar</taxon>
        <taxon>Alveolata</taxon>
        <taxon>Ciliophora</taxon>
        <taxon>Intramacronucleata</taxon>
        <taxon>Oligohymenophorea</taxon>
        <taxon>Scuticociliatia</taxon>
        <taxon>Philasterida</taxon>
        <taxon>Pseudocohnilembidae</taxon>
        <taxon>Pseudocohnilembus</taxon>
    </lineage>
</organism>
<dbReference type="GO" id="GO:0004674">
    <property type="term" value="F:protein serine/threonine kinase activity"/>
    <property type="evidence" value="ECO:0007669"/>
    <property type="project" value="UniProtKB-KW"/>
</dbReference>
<dbReference type="OMA" id="ISELCEY"/>
<dbReference type="SMART" id="SM00220">
    <property type="entry name" value="S_TKc"/>
    <property type="match status" value="1"/>
</dbReference>
<name>A0A0V0R092_PSEPJ</name>
<dbReference type="InParanoid" id="A0A0V0R092"/>
<feature type="domain" description="Protein kinase" evidence="10">
    <location>
        <begin position="1"/>
        <end position="289"/>
    </location>
</feature>
<evidence type="ECO:0000256" key="3">
    <source>
        <dbReference type="ARBA" id="ARBA00022741"/>
    </source>
</evidence>
<feature type="compositionally biased region" description="Polar residues" evidence="9">
    <location>
        <begin position="46"/>
        <end position="63"/>
    </location>
</feature>
<keyword evidence="2" id="KW-0808">Transferase</keyword>
<evidence type="ECO:0000256" key="8">
    <source>
        <dbReference type="PIRSR" id="PIRSR630616-3"/>
    </source>
</evidence>
<feature type="binding site" evidence="7">
    <location>
        <begin position="150"/>
        <end position="151"/>
    </location>
    <ligand>
        <name>ATP</name>
        <dbReference type="ChEBI" id="CHEBI:30616"/>
    </ligand>
</feature>
<keyword evidence="12" id="KW-1185">Reference proteome</keyword>
<dbReference type="PANTHER" id="PTHR24350">
    <property type="entry name" value="SERINE/THREONINE-PROTEIN KINASE IAL-RELATED"/>
    <property type="match status" value="1"/>
</dbReference>
<dbReference type="EMBL" id="LDAU01000078">
    <property type="protein sequence ID" value="KRX07958.1"/>
    <property type="molecule type" value="Genomic_DNA"/>
</dbReference>
<feature type="binding site" evidence="7">
    <location>
        <position position="166"/>
    </location>
    <ligand>
        <name>ATP</name>
        <dbReference type="ChEBI" id="CHEBI:30616"/>
    </ligand>
</feature>
<comment type="caution">
    <text evidence="11">The sequence shown here is derived from an EMBL/GenBank/DDBJ whole genome shotgun (WGS) entry which is preliminary data.</text>
</comment>
<dbReference type="SUPFAM" id="SSF56112">
    <property type="entry name" value="Protein kinase-like (PK-like)"/>
    <property type="match status" value="1"/>
</dbReference>
<accession>A0A0V0R092</accession>
<feature type="active site" description="Proton acceptor" evidence="6">
    <location>
        <position position="146"/>
    </location>
</feature>
<evidence type="ECO:0000256" key="4">
    <source>
        <dbReference type="ARBA" id="ARBA00022777"/>
    </source>
</evidence>
<evidence type="ECO:0000256" key="5">
    <source>
        <dbReference type="ARBA" id="ARBA00022840"/>
    </source>
</evidence>
<gene>
    <name evidence="11" type="ORF">PPERSA_10346</name>
</gene>
<keyword evidence="1" id="KW-0723">Serine/threonine-protein kinase</keyword>
<dbReference type="InterPro" id="IPR008271">
    <property type="entry name" value="Ser/Thr_kinase_AS"/>
</dbReference>
<dbReference type="GO" id="GO:0005524">
    <property type="term" value="F:ATP binding"/>
    <property type="evidence" value="ECO:0007669"/>
    <property type="project" value="UniProtKB-KW"/>
</dbReference>
<dbReference type="Gene3D" id="1.10.510.10">
    <property type="entry name" value="Transferase(Phosphotransferase) domain 1"/>
    <property type="match status" value="1"/>
</dbReference>
<dbReference type="InterPro" id="IPR000719">
    <property type="entry name" value="Prot_kinase_dom"/>
</dbReference>
<keyword evidence="3 7" id="KW-0547">Nucleotide-binding</keyword>
<evidence type="ECO:0000256" key="6">
    <source>
        <dbReference type="PIRSR" id="PIRSR630616-1"/>
    </source>
</evidence>
<feature type="region of interest" description="Disordered" evidence="9">
    <location>
        <begin position="42"/>
        <end position="63"/>
    </location>
</feature>
<evidence type="ECO:0000313" key="11">
    <source>
        <dbReference type="EMBL" id="KRX07958.1"/>
    </source>
</evidence>
<evidence type="ECO:0000256" key="2">
    <source>
        <dbReference type="ARBA" id="ARBA00022679"/>
    </source>
</evidence>
<feature type="region of interest" description="Disordered" evidence="9">
    <location>
        <begin position="473"/>
        <end position="497"/>
    </location>
</feature>
<dbReference type="InterPro" id="IPR030616">
    <property type="entry name" value="Aur-like"/>
</dbReference>
<dbReference type="OrthoDB" id="343108at2759"/>
<sequence length="497" mass="58580">MSETQQQKSLQIKKNREEIRKQTGMLLFGNLLEFGISSQIDKKQSSDNNQKNPNQQVINQDPKNFSKTQLIISNLSENKKDTKLSNEQFGLNNKQKNFNQMYQDINSKELGQGTESQVKVFLNNENKQKFAVKIIYCNDLELVHRDIKPENILINSQNINETKIIDFGVCSRFSQPHTYPQNQNQVKKLLTRTGTLPYKAPEIIQNECYDETIDIWALGVIIYEFATGKLPFYNEYQVDMIEQITQCDPDYNYDIFKKDTQLKDFLQRILKKNPKYRLKSKDALNHQWFFDLKKKYSKQIQITQDDYNAYEFRNTLNLLFKVNSSSNLQYKGINIEKKISSQQKSQKLEQFELQQGDNIFYSQSSLDLTIKYESQKQIKLIDKSIYQYQKDQNLLNDQQESTQQIQNEDTIINHNHNHNKNSIFDIDQESLISQLSKNKLTSIQSIEKYMSSKNISDKQQMSFLSRKSISSQLKMGDQYQNQQSQNDIEQYQNQQNQ</sequence>
<dbReference type="AlphaFoldDB" id="A0A0V0R092"/>
<evidence type="ECO:0000313" key="12">
    <source>
        <dbReference type="Proteomes" id="UP000054937"/>
    </source>
</evidence>
<keyword evidence="5 7" id="KW-0067">ATP-binding</keyword>
<evidence type="ECO:0000256" key="9">
    <source>
        <dbReference type="SAM" id="MobiDB-lite"/>
    </source>
</evidence>
<proteinExistence type="predicted"/>
<protein>
    <submittedName>
        <fullName evidence="11">Protein kinase-like domain</fullName>
    </submittedName>
</protein>
<dbReference type="Pfam" id="PF00069">
    <property type="entry name" value="Pkinase"/>
    <property type="match status" value="1"/>
</dbReference>
<evidence type="ECO:0000259" key="10">
    <source>
        <dbReference type="PROSITE" id="PS50011"/>
    </source>
</evidence>
<evidence type="ECO:0000256" key="1">
    <source>
        <dbReference type="ARBA" id="ARBA00022527"/>
    </source>
</evidence>
<dbReference type="InterPro" id="IPR011009">
    <property type="entry name" value="Kinase-like_dom_sf"/>
</dbReference>
<keyword evidence="4 11" id="KW-0418">Kinase</keyword>
<dbReference type="PROSITE" id="PS50011">
    <property type="entry name" value="PROTEIN_KINASE_DOM"/>
    <property type="match status" value="1"/>
</dbReference>
<feature type="cross-link" description="Glycyl lysine isopeptide (Lys-Gly) (interchain with G-Cter in SUMO2)" evidence="8">
    <location>
        <position position="148"/>
    </location>
</feature>
<dbReference type="Proteomes" id="UP000054937">
    <property type="component" value="Unassembled WGS sequence"/>
</dbReference>